<reference evidence="1" key="1">
    <citation type="submission" date="2016-05" db="EMBL/GenBank/DDBJ databases">
        <authorList>
            <person name="Lavstsen T."/>
            <person name="Jespersen J.S."/>
        </authorList>
    </citation>
    <scope>NUCLEOTIDE SEQUENCE</scope>
    <source>
        <tissue evidence="1">Brain</tissue>
    </source>
</reference>
<feature type="non-terminal residue" evidence="1">
    <location>
        <position position="1"/>
    </location>
</feature>
<dbReference type="EMBL" id="HAEB01018559">
    <property type="protein sequence ID" value="SBQ65086.1"/>
    <property type="molecule type" value="Transcribed_RNA"/>
</dbReference>
<proteinExistence type="predicted"/>
<protein>
    <submittedName>
        <fullName evidence="1">Cytochrome c oxidase assembly homolog 18</fullName>
    </submittedName>
</protein>
<organism evidence="1">
    <name type="scientific">Nothobranchius korthausae</name>
    <dbReference type="NCBI Taxonomy" id="1143690"/>
    <lineage>
        <taxon>Eukaryota</taxon>
        <taxon>Metazoa</taxon>
        <taxon>Chordata</taxon>
        <taxon>Craniata</taxon>
        <taxon>Vertebrata</taxon>
        <taxon>Euteleostomi</taxon>
        <taxon>Actinopterygii</taxon>
        <taxon>Neopterygii</taxon>
        <taxon>Teleostei</taxon>
        <taxon>Neoteleostei</taxon>
        <taxon>Acanthomorphata</taxon>
        <taxon>Ovalentaria</taxon>
        <taxon>Atherinomorphae</taxon>
        <taxon>Cyprinodontiformes</taxon>
        <taxon>Nothobranchiidae</taxon>
        <taxon>Nothobranchius</taxon>
    </lineage>
</organism>
<reference evidence="1" key="2">
    <citation type="submission" date="2016-06" db="EMBL/GenBank/DDBJ databases">
        <title>The genome of a short-lived fish provides insights into sex chromosome evolution and the genetic control of aging.</title>
        <authorList>
            <person name="Reichwald K."/>
            <person name="Felder M."/>
            <person name="Petzold A."/>
            <person name="Koch P."/>
            <person name="Groth M."/>
            <person name="Platzer M."/>
        </authorList>
    </citation>
    <scope>NUCLEOTIDE SEQUENCE</scope>
    <source>
        <tissue evidence="1">Brain</tissue>
    </source>
</reference>
<evidence type="ECO:0000313" key="1">
    <source>
        <dbReference type="EMBL" id="SBQ65086.1"/>
    </source>
</evidence>
<sequence length="44" mass="5012">QLMKEALMELELLYTNHYLTPSAMMTHPLFGKFLLLRSGLSGNT</sequence>
<gene>
    <name evidence="1" type="primary">COX18</name>
</gene>
<accession>A0A1A8G222</accession>
<dbReference type="AlphaFoldDB" id="A0A1A8G222"/>
<name>A0A1A8G222_9TELE</name>